<comment type="similarity">
    <text evidence="2">Belongs to the beta-microseminoprotein family.</text>
</comment>
<reference evidence="5 6" key="1">
    <citation type="submission" date="2019-09" db="EMBL/GenBank/DDBJ databases">
        <title>Bird 10,000 Genomes (B10K) Project - Family phase.</title>
        <authorList>
            <person name="Zhang G."/>
        </authorList>
    </citation>
    <scope>NUCLEOTIDE SEQUENCE [LARGE SCALE GENOMIC DNA]</scope>
    <source>
        <strain evidence="5">B10K-DU-002-08</strain>
        <tissue evidence="5">Muscle</tissue>
    </source>
</reference>
<feature type="non-terminal residue" evidence="5">
    <location>
        <position position="70"/>
    </location>
</feature>
<keyword evidence="6" id="KW-1185">Reference proteome</keyword>
<proteinExistence type="inferred from homology"/>
<dbReference type="Proteomes" id="UP000580691">
    <property type="component" value="Unassembled WGS sequence"/>
</dbReference>
<evidence type="ECO:0000313" key="6">
    <source>
        <dbReference type="Proteomes" id="UP000580691"/>
    </source>
</evidence>
<accession>A0A7K4UGB5</accession>
<dbReference type="Pfam" id="PF05825">
    <property type="entry name" value="PSP94"/>
    <property type="match status" value="1"/>
</dbReference>
<dbReference type="Gene3D" id="2.20.25.590">
    <property type="match status" value="1"/>
</dbReference>
<comment type="subcellular location">
    <subcellularLocation>
        <location evidence="1">Secreted</location>
    </subcellularLocation>
</comment>
<dbReference type="EMBL" id="VXBN01012753">
    <property type="protein sequence ID" value="NWR09075.1"/>
    <property type="molecule type" value="Genomic_DNA"/>
</dbReference>
<keyword evidence="4" id="KW-1015">Disulfide bond</keyword>
<feature type="non-terminal residue" evidence="5">
    <location>
        <position position="1"/>
    </location>
</feature>
<evidence type="ECO:0000256" key="4">
    <source>
        <dbReference type="ARBA" id="ARBA00023157"/>
    </source>
</evidence>
<evidence type="ECO:0000313" key="5">
    <source>
        <dbReference type="EMBL" id="NWR09075.1"/>
    </source>
</evidence>
<dbReference type="GO" id="GO:0005576">
    <property type="term" value="C:extracellular region"/>
    <property type="evidence" value="ECO:0007669"/>
    <property type="project" value="UniProtKB-SubCell"/>
</dbReference>
<dbReference type="PANTHER" id="PTHR10500">
    <property type="entry name" value="BETA-MICROSEMINOPROTEIN"/>
    <property type="match status" value="1"/>
</dbReference>
<sequence length="70" mass="8221">GCMMNGKLYPFGRIERTEDCYRCFCGKDAMECCSIFRTPVSYDKKNCIVILNRKRCDYDVVQRDDPSKMC</sequence>
<dbReference type="InterPro" id="IPR008735">
    <property type="entry name" value="PSP94"/>
</dbReference>
<evidence type="ECO:0000256" key="3">
    <source>
        <dbReference type="ARBA" id="ARBA00022525"/>
    </source>
</evidence>
<name>A0A7K4UGB5_9SYLV</name>
<keyword evidence="3" id="KW-0964">Secreted</keyword>
<protein>
    <submittedName>
        <fullName evidence="5">MSMB protein</fullName>
    </submittedName>
</protein>
<gene>
    <name evidence="5" type="primary">Msmb_1</name>
    <name evidence="5" type="ORF">SINWEB_R10827</name>
</gene>
<organism evidence="5 6">
    <name type="scientific">Sinosuthora webbiana</name>
    <dbReference type="NCBI Taxonomy" id="337173"/>
    <lineage>
        <taxon>Eukaryota</taxon>
        <taxon>Metazoa</taxon>
        <taxon>Chordata</taxon>
        <taxon>Craniata</taxon>
        <taxon>Vertebrata</taxon>
        <taxon>Euteleostomi</taxon>
        <taxon>Archelosauria</taxon>
        <taxon>Archosauria</taxon>
        <taxon>Dinosauria</taxon>
        <taxon>Saurischia</taxon>
        <taxon>Theropoda</taxon>
        <taxon>Coelurosauria</taxon>
        <taxon>Aves</taxon>
        <taxon>Neognathae</taxon>
        <taxon>Neoaves</taxon>
        <taxon>Telluraves</taxon>
        <taxon>Australaves</taxon>
        <taxon>Passeriformes</taxon>
        <taxon>Sylvioidea</taxon>
        <taxon>Sylviidae</taxon>
        <taxon>Sinosuthora</taxon>
    </lineage>
</organism>
<dbReference type="OrthoDB" id="9969981at2759"/>
<dbReference type="Gene3D" id="2.10.70.10">
    <property type="entry name" value="Complement Module, domain 1"/>
    <property type="match status" value="1"/>
</dbReference>
<comment type="caution">
    <text evidence="5">The sequence shown here is derived from an EMBL/GenBank/DDBJ whole genome shotgun (WGS) entry which is preliminary data.</text>
</comment>
<evidence type="ECO:0000256" key="2">
    <source>
        <dbReference type="ARBA" id="ARBA00010352"/>
    </source>
</evidence>
<dbReference type="PANTHER" id="PTHR10500:SF7">
    <property type="entry name" value="BETA-MICROSEMINOPROTEIN"/>
    <property type="match status" value="1"/>
</dbReference>
<dbReference type="AlphaFoldDB" id="A0A7K4UGB5"/>
<evidence type="ECO:0000256" key="1">
    <source>
        <dbReference type="ARBA" id="ARBA00004613"/>
    </source>
</evidence>